<sequence>MARWNLVVFKSTTSMSMVATLVGSDASDHKYKAKDEVPFYVKRVALFKIPVQQMQDFDSPSDDLNNAKIPSTEFKNEPDGGETRSRVQDGNIWEMTQIEEDILLHELECRIAFNEFQECIIK</sequence>
<feature type="region of interest" description="Disordered" evidence="1">
    <location>
        <begin position="57"/>
        <end position="89"/>
    </location>
</feature>
<accession>A0ABD2Z288</accession>
<dbReference type="EMBL" id="JBJUIK010000011">
    <property type="protein sequence ID" value="KAL3513605.1"/>
    <property type="molecule type" value="Genomic_DNA"/>
</dbReference>
<name>A0ABD2Z288_9GENT</name>
<dbReference type="AlphaFoldDB" id="A0ABD2Z288"/>
<keyword evidence="3" id="KW-1185">Reference proteome</keyword>
<dbReference type="Proteomes" id="UP001630127">
    <property type="component" value="Unassembled WGS sequence"/>
</dbReference>
<gene>
    <name evidence="2" type="ORF">ACH5RR_026322</name>
</gene>
<dbReference type="PANTHER" id="PTHR35476:SF2">
    <property type="entry name" value="MUCIN-LIKE PROTEIN"/>
    <property type="match status" value="1"/>
</dbReference>
<dbReference type="InterPro" id="IPR052851">
    <property type="entry name" value="GCD1_mitochondrial"/>
</dbReference>
<evidence type="ECO:0000256" key="1">
    <source>
        <dbReference type="SAM" id="MobiDB-lite"/>
    </source>
</evidence>
<dbReference type="PANTHER" id="PTHR35476">
    <property type="entry name" value="MUCIN-LIKE PROTEIN"/>
    <property type="match status" value="1"/>
</dbReference>
<protein>
    <submittedName>
        <fullName evidence="2">Uncharacterized protein</fullName>
    </submittedName>
</protein>
<proteinExistence type="predicted"/>
<feature type="compositionally biased region" description="Basic and acidic residues" evidence="1">
    <location>
        <begin position="74"/>
        <end position="87"/>
    </location>
</feature>
<evidence type="ECO:0000313" key="2">
    <source>
        <dbReference type="EMBL" id="KAL3513605.1"/>
    </source>
</evidence>
<comment type="caution">
    <text evidence="2">The sequence shown here is derived from an EMBL/GenBank/DDBJ whole genome shotgun (WGS) entry which is preliminary data.</text>
</comment>
<organism evidence="2 3">
    <name type="scientific">Cinchona calisaya</name>
    <dbReference type="NCBI Taxonomy" id="153742"/>
    <lineage>
        <taxon>Eukaryota</taxon>
        <taxon>Viridiplantae</taxon>
        <taxon>Streptophyta</taxon>
        <taxon>Embryophyta</taxon>
        <taxon>Tracheophyta</taxon>
        <taxon>Spermatophyta</taxon>
        <taxon>Magnoliopsida</taxon>
        <taxon>eudicotyledons</taxon>
        <taxon>Gunneridae</taxon>
        <taxon>Pentapetalae</taxon>
        <taxon>asterids</taxon>
        <taxon>lamiids</taxon>
        <taxon>Gentianales</taxon>
        <taxon>Rubiaceae</taxon>
        <taxon>Cinchonoideae</taxon>
        <taxon>Cinchoneae</taxon>
        <taxon>Cinchona</taxon>
    </lineage>
</organism>
<evidence type="ECO:0000313" key="3">
    <source>
        <dbReference type="Proteomes" id="UP001630127"/>
    </source>
</evidence>
<reference evidence="2 3" key="1">
    <citation type="submission" date="2024-11" db="EMBL/GenBank/DDBJ databases">
        <title>A near-complete genome assembly of Cinchona calisaya.</title>
        <authorList>
            <person name="Lian D.C."/>
            <person name="Zhao X.W."/>
            <person name="Wei L."/>
        </authorList>
    </citation>
    <scope>NUCLEOTIDE SEQUENCE [LARGE SCALE GENOMIC DNA]</scope>
    <source>
        <tissue evidence="2">Nenye</tissue>
    </source>
</reference>